<keyword evidence="5 13" id="KW-0418">Kinase</keyword>
<dbReference type="SMART" id="SM00220">
    <property type="entry name" value="S_TKc"/>
    <property type="match status" value="1"/>
</dbReference>
<dbReference type="GO" id="GO:0017148">
    <property type="term" value="P:negative regulation of translation"/>
    <property type="evidence" value="ECO:0007669"/>
    <property type="project" value="UniProtKB-KW"/>
</dbReference>
<dbReference type="Proteomes" id="UP000024332">
    <property type="component" value="Unassembled WGS sequence"/>
</dbReference>
<evidence type="ECO:0000313" key="13">
    <source>
        <dbReference type="EMBL" id="EZQ11058.1"/>
    </source>
</evidence>
<evidence type="ECO:0000259" key="12">
    <source>
        <dbReference type="PROSITE" id="PS50011"/>
    </source>
</evidence>
<gene>
    <name evidence="13" type="ORF">CM19_02345</name>
</gene>
<dbReference type="InterPro" id="IPR017441">
    <property type="entry name" value="Protein_kinase_ATP_BS"/>
</dbReference>
<dbReference type="InterPro" id="IPR008271">
    <property type="entry name" value="Ser/Thr_kinase_AS"/>
</dbReference>
<dbReference type="RefSeq" id="WP_052349414.1">
    <property type="nucleotide sequence ID" value="NZ_JFZT01000017.1"/>
</dbReference>
<dbReference type="PANTHER" id="PTHR11042:SF160">
    <property type="entry name" value="EUKARYOTIC TRANSLATION INITIATION FACTOR 2-ALPHA KINASE 1"/>
    <property type="match status" value="1"/>
</dbReference>
<dbReference type="GO" id="GO:0005524">
    <property type="term" value="F:ATP binding"/>
    <property type="evidence" value="ECO:0007669"/>
    <property type="project" value="UniProtKB-KW"/>
</dbReference>
<dbReference type="PROSITE" id="PS00107">
    <property type="entry name" value="PROTEIN_KINASE_ATP"/>
    <property type="match status" value="1"/>
</dbReference>
<dbReference type="SUPFAM" id="SSF56112">
    <property type="entry name" value="Protein kinase-like (PK-like)"/>
    <property type="match status" value="1"/>
</dbReference>
<dbReference type="Gene3D" id="1.10.510.10">
    <property type="entry name" value="Transferase(Phosphotransferase) domain 1"/>
    <property type="match status" value="1"/>
</dbReference>
<protein>
    <recommendedName>
        <fullName evidence="1">non-specific serine/threonine protein kinase</fullName>
        <ecNumber evidence="1">2.7.11.1</ecNumber>
    </recommendedName>
</protein>
<dbReference type="PANTHER" id="PTHR11042">
    <property type="entry name" value="EUKARYOTIC TRANSLATION INITIATION FACTOR 2-ALPHA KINASE EIF2-ALPHA KINASE -RELATED"/>
    <property type="match status" value="1"/>
</dbReference>
<comment type="catalytic activity">
    <reaction evidence="10">
        <text>L-seryl-[protein] + ATP = O-phospho-L-seryl-[protein] + ADP + H(+)</text>
        <dbReference type="Rhea" id="RHEA:17989"/>
        <dbReference type="Rhea" id="RHEA-COMP:9863"/>
        <dbReference type="Rhea" id="RHEA-COMP:11604"/>
        <dbReference type="ChEBI" id="CHEBI:15378"/>
        <dbReference type="ChEBI" id="CHEBI:29999"/>
        <dbReference type="ChEBI" id="CHEBI:30616"/>
        <dbReference type="ChEBI" id="CHEBI:83421"/>
        <dbReference type="ChEBI" id="CHEBI:456216"/>
        <dbReference type="EC" id="2.7.11.1"/>
    </reaction>
    <physiologicalReaction direction="left-to-right" evidence="10">
        <dbReference type="Rhea" id="RHEA:17990"/>
    </physiologicalReaction>
</comment>
<feature type="transmembrane region" description="Helical" evidence="11">
    <location>
        <begin position="283"/>
        <end position="304"/>
    </location>
</feature>
<dbReference type="STRING" id="1160895.CM19_02345"/>
<evidence type="ECO:0000256" key="3">
    <source>
        <dbReference type="ARBA" id="ARBA00022679"/>
    </source>
</evidence>
<feature type="transmembrane region" description="Helical" evidence="11">
    <location>
        <begin position="134"/>
        <end position="156"/>
    </location>
</feature>
<dbReference type="Pfam" id="PF00069">
    <property type="entry name" value="Pkinase"/>
    <property type="match status" value="1"/>
</dbReference>
<dbReference type="EMBL" id="JFZT01000017">
    <property type="protein sequence ID" value="EZQ11058.1"/>
    <property type="molecule type" value="Genomic_DNA"/>
</dbReference>
<keyword evidence="11" id="KW-0472">Membrane</keyword>
<sequence>MNADIPRKFGIIIRSLSGILAVILGYFLLHSYFFPSLNITESNFLNFIEIESLFAYALVFCISPSLKAFGISTLIAIDVVPFLIFPFSSNFNSIIGLSTPSISLVFYIVYLASFSVFFLIFFTHTNIKSKIASGIISALFLMPLLNYSIINIQSFSSIPLPYISLISNLSNPINEYGLFASIMGIVGFITLSSRTRKTELFLPFKNVSLPFFLVSLIPLEYSLLIGFHSISPLFISDVNGFSFKNISINFNPVFYLEISSFIVLLTGYFLRSSKKDLSYASQFGILISSISFLTAILILFQNFILVTKFLSIPVAFLFLSLSSVTSPRGIISARMLEKKLYDTVKEGTFREATLYVRSLSQLGYTPTRIFCDSLDEHRCDVSLWLSSKYKIDFGFCKNLSVIADCIISSSQFPTTVLEILDILASRDKESAKRLASFIISKNPNKIIRENAETRLIQLLDTKNVAKEETVNLPRMNDWKPDIWISKQLYGYNITKVLGIGGTSYVLQGERENKKFAIKIPKISSSTNDSTRTSFSTFEDLSKESSRLQDISDKSVNMVKLFGMFIDVNNIKSITNGNTQLYYSSPPAIVMELMEGGTAEELLNQQNIFLSDKWKNIVTLIALQISQALEVLHAEGYVHLDVKPRNIFFSNFPGKFGDEVYRNLVSGKVIVKLGDLGSSRKIGERFLEYTPEYCSIEQVEAMLVGKGANPKMDVYALGASIYKLLEGRTFNPSEIVSYMDKAVESFLKGSPFKVYLESARLRYLSYYNSLQVKGNLELLIKELTDPSPEKRPDMATVVQRLKSLASLNP</sequence>
<dbReference type="PROSITE" id="PS50011">
    <property type="entry name" value="PROTEIN_KINASE_DOM"/>
    <property type="match status" value="1"/>
</dbReference>
<evidence type="ECO:0000256" key="2">
    <source>
        <dbReference type="ARBA" id="ARBA00022527"/>
    </source>
</evidence>
<accession>A0A031LVA7</accession>
<feature type="transmembrane region" description="Helical" evidence="11">
    <location>
        <begin position="69"/>
        <end position="89"/>
    </location>
</feature>
<comment type="catalytic activity">
    <reaction evidence="9">
        <text>L-threonyl-[protein] + ATP = O-phospho-L-threonyl-[protein] + ADP + H(+)</text>
        <dbReference type="Rhea" id="RHEA:46608"/>
        <dbReference type="Rhea" id="RHEA-COMP:11060"/>
        <dbReference type="Rhea" id="RHEA-COMP:11605"/>
        <dbReference type="ChEBI" id="CHEBI:15378"/>
        <dbReference type="ChEBI" id="CHEBI:30013"/>
        <dbReference type="ChEBI" id="CHEBI:30616"/>
        <dbReference type="ChEBI" id="CHEBI:61977"/>
        <dbReference type="ChEBI" id="CHEBI:456216"/>
        <dbReference type="EC" id="2.7.11.1"/>
    </reaction>
    <physiologicalReaction direction="left-to-right" evidence="9">
        <dbReference type="Rhea" id="RHEA:46609"/>
    </physiologicalReaction>
</comment>
<dbReference type="InterPro" id="IPR050339">
    <property type="entry name" value="CC_SR_Kinase"/>
</dbReference>
<evidence type="ECO:0000256" key="7">
    <source>
        <dbReference type="ARBA" id="ARBA00023193"/>
    </source>
</evidence>
<feature type="transmembrane region" description="Helical" evidence="11">
    <location>
        <begin position="250"/>
        <end position="271"/>
    </location>
</feature>
<keyword evidence="7" id="KW-0652">Protein synthesis inhibitor</keyword>
<evidence type="ECO:0000313" key="14">
    <source>
        <dbReference type="Proteomes" id="UP000024332"/>
    </source>
</evidence>
<dbReference type="EC" id="2.7.11.1" evidence="1"/>
<evidence type="ECO:0000256" key="8">
    <source>
        <dbReference type="ARBA" id="ARBA00037982"/>
    </source>
</evidence>
<evidence type="ECO:0000256" key="1">
    <source>
        <dbReference type="ARBA" id="ARBA00012513"/>
    </source>
</evidence>
<organism evidence="13 14">
    <name type="scientific">Candidatus Acidianus copahuensis</name>
    <dbReference type="NCBI Taxonomy" id="1160895"/>
    <lineage>
        <taxon>Archaea</taxon>
        <taxon>Thermoproteota</taxon>
        <taxon>Thermoprotei</taxon>
        <taxon>Sulfolobales</taxon>
        <taxon>Sulfolobaceae</taxon>
        <taxon>Acidianus</taxon>
    </lineage>
</organism>
<feature type="transmembrane region" description="Helical" evidence="11">
    <location>
        <begin position="44"/>
        <end position="62"/>
    </location>
</feature>
<proteinExistence type="inferred from homology"/>
<dbReference type="OrthoDB" id="41005at2157"/>
<keyword evidence="2" id="KW-0723">Serine/threonine-protein kinase</keyword>
<keyword evidence="3" id="KW-0808">Transferase</keyword>
<name>A0A031LVA7_9CREN</name>
<feature type="transmembrane region" description="Helical" evidence="11">
    <location>
        <begin position="12"/>
        <end position="32"/>
    </location>
</feature>
<evidence type="ECO:0000256" key="9">
    <source>
        <dbReference type="ARBA" id="ARBA00048659"/>
    </source>
</evidence>
<dbReference type="GO" id="GO:0006796">
    <property type="term" value="P:phosphate-containing compound metabolic process"/>
    <property type="evidence" value="ECO:0007669"/>
    <property type="project" value="UniProtKB-ARBA"/>
</dbReference>
<keyword evidence="11" id="KW-0812">Transmembrane</keyword>
<evidence type="ECO:0000256" key="6">
    <source>
        <dbReference type="ARBA" id="ARBA00022840"/>
    </source>
</evidence>
<dbReference type="GO" id="GO:0005737">
    <property type="term" value="C:cytoplasm"/>
    <property type="evidence" value="ECO:0007669"/>
    <property type="project" value="TreeGrafter"/>
</dbReference>
<dbReference type="PROSITE" id="PS00108">
    <property type="entry name" value="PROTEIN_KINASE_ST"/>
    <property type="match status" value="1"/>
</dbReference>
<comment type="similarity">
    <text evidence="8">Belongs to the protein kinase superfamily. Ser/Thr protein kinase family. GCN2 subfamily.</text>
</comment>
<keyword evidence="4" id="KW-0547">Nucleotide-binding</keyword>
<keyword evidence="14" id="KW-1185">Reference proteome</keyword>
<feature type="transmembrane region" description="Helical" evidence="11">
    <location>
        <begin position="207"/>
        <end position="230"/>
    </location>
</feature>
<keyword evidence="11" id="KW-1133">Transmembrane helix</keyword>
<evidence type="ECO:0000256" key="5">
    <source>
        <dbReference type="ARBA" id="ARBA00022777"/>
    </source>
</evidence>
<keyword evidence="6" id="KW-0067">ATP-binding</keyword>
<dbReference type="InterPro" id="IPR000719">
    <property type="entry name" value="Prot_kinase_dom"/>
</dbReference>
<dbReference type="InterPro" id="IPR011009">
    <property type="entry name" value="Kinase-like_dom_sf"/>
</dbReference>
<dbReference type="GO" id="GO:0004674">
    <property type="term" value="F:protein serine/threonine kinase activity"/>
    <property type="evidence" value="ECO:0007669"/>
    <property type="project" value="UniProtKB-KW"/>
</dbReference>
<comment type="caution">
    <text evidence="13">The sequence shown here is derived from an EMBL/GenBank/DDBJ whole genome shotgun (WGS) entry which is preliminary data.</text>
</comment>
<dbReference type="AlphaFoldDB" id="A0A031LVA7"/>
<evidence type="ECO:0000256" key="10">
    <source>
        <dbReference type="ARBA" id="ARBA00048977"/>
    </source>
</evidence>
<dbReference type="GO" id="GO:0006950">
    <property type="term" value="P:response to stress"/>
    <property type="evidence" value="ECO:0007669"/>
    <property type="project" value="UniProtKB-ARBA"/>
</dbReference>
<feature type="domain" description="Protein kinase" evidence="12">
    <location>
        <begin position="491"/>
        <end position="808"/>
    </location>
</feature>
<evidence type="ECO:0000256" key="11">
    <source>
        <dbReference type="SAM" id="Phobius"/>
    </source>
</evidence>
<evidence type="ECO:0000256" key="4">
    <source>
        <dbReference type="ARBA" id="ARBA00022741"/>
    </source>
</evidence>
<reference evidence="13 14" key="1">
    <citation type="submission" date="2014-03" db="EMBL/GenBank/DDBJ databases">
        <title>Draft genome sequence of the novel thermoacidophilic archaea Acidianus copahuensis ALE1 strain, isolated from Copahue volcanic area in Neuquen Argentina.</title>
        <authorList>
            <person name="Urbieta M.S."/>
            <person name="Rascovan N."/>
            <person name="Castro C."/>
            <person name="Revale S."/>
            <person name="Giaveno M.A."/>
            <person name="Vazquez M.P."/>
            <person name="Donati E.R."/>
        </authorList>
    </citation>
    <scope>NUCLEOTIDE SEQUENCE [LARGE SCALE GENOMIC DNA]</scope>
    <source>
        <strain evidence="13 14">ALE1</strain>
    </source>
</reference>
<feature type="transmembrane region" description="Helical" evidence="11">
    <location>
        <begin position="176"/>
        <end position="195"/>
    </location>
</feature>
<feature type="transmembrane region" description="Helical" evidence="11">
    <location>
        <begin position="101"/>
        <end position="122"/>
    </location>
</feature>